<gene>
    <name evidence="2" type="ORF">ACAT0790_LOCUS9032</name>
</gene>
<feature type="compositionally biased region" description="Basic residues" evidence="1">
    <location>
        <begin position="15"/>
        <end position="31"/>
    </location>
</feature>
<organism evidence="2">
    <name type="scientific">Alexandrium catenella</name>
    <name type="common">Red tide dinoflagellate</name>
    <name type="synonym">Gonyaulax catenella</name>
    <dbReference type="NCBI Taxonomy" id="2925"/>
    <lineage>
        <taxon>Eukaryota</taxon>
        <taxon>Sar</taxon>
        <taxon>Alveolata</taxon>
        <taxon>Dinophyceae</taxon>
        <taxon>Gonyaulacales</taxon>
        <taxon>Pyrocystaceae</taxon>
        <taxon>Alexandrium</taxon>
    </lineage>
</organism>
<evidence type="ECO:0000313" key="2">
    <source>
        <dbReference type="EMBL" id="CAD9104414.1"/>
    </source>
</evidence>
<feature type="compositionally biased region" description="Basic and acidic residues" evidence="1">
    <location>
        <begin position="197"/>
        <end position="206"/>
    </location>
</feature>
<feature type="compositionally biased region" description="Low complexity" evidence="1">
    <location>
        <begin position="295"/>
        <end position="309"/>
    </location>
</feature>
<proteinExistence type="predicted"/>
<accession>A0A7S1LHL0</accession>
<feature type="compositionally biased region" description="Polar residues" evidence="1">
    <location>
        <begin position="310"/>
        <end position="325"/>
    </location>
</feature>
<feature type="region of interest" description="Disordered" evidence="1">
    <location>
        <begin position="283"/>
        <end position="327"/>
    </location>
</feature>
<feature type="compositionally biased region" description="Low complexity" evidence="1">
    <location>
        <begin position="54"/>
        <end position="76"/>
    </location>
</feature>
<name>A0A7S1LHL0_ALECA</name>
<feature type="region of interest" description="Disordered" evidence="1">
    <location>
        <begin position="160"/>
        <end position="217"/>
    </location>
</feature>
<dbReference type="EMBL" id="HBGE01015258">
    <property type="protein sequence ID" value="CAD9104414.1"/>
    <property type="molecule type" value="Transcribed_RNA"/>
</dbReference>
<protein>
    <submittedName>
        <fullName evidence="2">Uncharacterized protein</fullName>
    </submittedName>
</protein>
<sequence length="355" mass="39449">MKVELEIVVNRAPKQSKLRKKKVKEKKQREKRYREFLLPNGELGYETDSNYTPSSSSSSSYYSSDWSSSAGSSWASFQQGRRRAKRTFSSSSVALSSTKSSDSTPRMDIEAELQALQEEIGSSSSSEESDGLGGFGEKDNPWNHPSMRWKLGVGGTVGFVPDAERYGHAPSLPPPPPRSMLGQSRVRIKPRLPLDISNHRYRDEHPNVWAPDPWEPSKTDRRAFEEKLMTLDFLASCSKSLTRLPPIERERDAGKHEVALGHLVQQDAHHSIAWKDWLEKERRKKEKERRKAAAEAEAAAASTEASTAEPSSSLIGDSQFLQEPSASLEAGASMISAGSLGMPSEAWGARGHPRR</sequence>
<dbReference type="AlphaFoldDB" id="A0A7S1LHL0"/>
<feature type="compositionally biased region" description="Low complexity" evidence="1">
    <location>
        <begin position="89"/>
        <end position="103"/>
    </location>
</feature>
<reference evidence="2" key="1">
    <citation type="submission" date="2021-01" db="EMBL/GenBank/DDBJ databases">
        <authorList>
            <person name="Corre E."/>
            <person name="Pelletier E."/>
            <person name="Niang G."/>
            <person name="Scheremetjew M."/>
            <person name="Finn R."/>
            <person name="Kale V."/>
            <person name="Holt S."/>
            <person name="Cochrane G."/>
            <person name="Meng A."/>
            <person name="Brown T."/>
            <person name="Cohen L."/>
        </authorList>
    </citation>
    <scope>NUCLEOTIDE SEQUENCE</scope>
    <source>
        <strain evidence="2">OF101</strain>
    </source>
</reference>
<feature type="region of interest" description="Disordered" evidence="1">
    <location>
        <begin position="15"/>
        <end position="147"/>
    </location>
</feature>
<evidence type="ECO:0000256" key="1">
    <source>
        <dbReference type="SAM" id="MobiDB-lite"/>
    </source>
</evidence>